<dbReference type="InterPro" id="IPR043358">
    <property type="entry name" value="GNL1-like"/>
</dbReference>
<comment type="subcellular location">
    <subcellularLocation>
        <location evidence="1">Cytoplasm</location>
    </subcellularLocation>
</comment>
<dbReference type="PANTHER" id="PTHR45709:SF2">
    <property type="entry name" value="LARGE SUBUNIT GTPASE 1 HOMOLOG"/>
    <property type="match status" value="1"/>
</dbReference>
<protein>
    <submittedName>
        <fullName evidence="8">P-loop containing nucleoside triphosphate hydrolase protein</fullName>
    </submittedName>
</protein>
<evidence type="ECO:0000313" key="9">
    <source>
        <dbReference type="Proteomes" id="UP001498771"/>
    </source>
</evidence>
<dbReference type="EMBL" id="JBBJBU010000001">
    <property type="protein sequence ID" value="KAK7208033.1"/>
    <property type="molecule type" value="Genomic_DNA"/>
</dbReference>
<dbReference type="InterPro" id="IPR030378">
    <property type="entry name" value="G_CP_dom"/>
</dbReference>
<evidence type="ECO:0000256" key="4">
    <source>
        <dbReference type="ARBA" id="ARBA00022801"/>
    </source>
</evidence>
<dbReference type="CDD" id="cd01857">
    <property type="entry name" value="HSR1_MMR1"/>
    <property type="match status" value="1"/>
</dbReference>
<proteinExistence type="predicted"/>
<keyword evidence="2" id="KW-0963">Cytoplasm</keyword>
<dbReference type="GO" id="GO:0016787">
    <property type="term" value="F:hydrolase activity"/>
    <property type="evidence" value="ECO:0007669"/>
    <property type="project" value="UniProtKB-KW"/>
</dbReference>
<feature type="region of interest" description="Disordered" evidence="6">
    <location>
        <begin position="1"/>
        <end position="44"/>
    </location>
</feature>
<dbReference type="Gene3D" id="3.40.50.300">
    <property type="entry name" value="P-loop containing nucleotide triphosphate hydrolases"/>
    <property type="match status" value="1"/>
</dbReference>
<dbReference type="PANTHER" id="PTHR45709">
    <property type="entry name" value="LARGE SUBUNIT GTPASE 1 HOMOLOG-RELATED"/>
    <property type="match status" value="1"/>
</dbReference>
<dbReference type="GeneID" id="90036121"/>
<evidence type="ECO:0000256" key="2">
    <source>
        <dbReference type="ARBA" id="ARBA00022490"/>
    </source>
</evidence>
<keyword evidence="3" id="KW-0547">Nucleotide-binding</keyword>
<keyword evidence="4 8" id="KW-0378">Hydrolase</keyword>
<keyword evidence="5" id="KW-0342">GTP-binding</keyword>
<accession>A0ABR1FFP3</accession>
<dbReference type="Proteomes" id="UP001498771">
    <property type="component" value="Unassembled WGS sequence"/>
</dbReference>
<dbReference type="Pfam" id="PF01926">
    <property type="entry name" value="MMR_HSR1"/>
    <property type="match status" value="1"/>
</dbReference>
<evidence type="ECO:0000256" key="6">
    <source>
        <dbReference type="SAM" id="MobiDB-lite"/>
    </source>
</evidence>
<evidence type="ECO:0000259" key="7">
    <source>
        <dbReference type="PROSITE" id="PS51721"/>
    </source>
</evidence>
<keyword evidence="9" id="KW-1185">Reference proteome</keyword>
<dbReference type="InterPro" id="IPR023179">
    <property type="entry name" value="GTP-bd_ortho_bundle_sf"/>
</dbReference>
<dbReference type="InterPro" id="IPR006073">
    <property type="entry name" value="GTP-bd"/>
</dbReference>
<reference evidence="8 9" key="1">
    <citation type="submission" date="2024-03" db="EMBL/GenBank/DDBJ databases">
        <title>Genome-scale model development and genomic sequencing of the oleaginous clade Lipomyces.</title>
        <authorList>
            <consortium name="Lawrence Berkeley National Laboratory"/>
            <person name="Czajka J.J."/>
            <person name="Han Y."/>
            <person name="Kim J."/>
            <person name="Mondo S.J."/>
            <person name="Hofstad B.A."/>
            <person name="Robles A."/>
            <person name="Haridas S."/>
            <person name="Riley R."/>
            <person name="LaButti K."/>
            <person name="Pangilinan J."/>
            <person name="Andreopoulos W."/>
            <person name="Lipzen A."/>
            <person name="Yan J."/>
            <person name="Wang M."/>
            <person name="Ng V."/>
            <person name="Grigoriev I.V."/>
            <person name="Spatafora J.W."/>
            <person name="Magnuson J.K."/>
            <person name="Baker S.E."/>
            <person name="Pomraning K.R."/>
        </authorList>
    </citation>
    <scope>NUCLEOTIDE SEQUENCE [LARGE SCALE GENOMIC DNA]</scope>
    <source>
        <strain evidence="8 9">Phaff 52-87</strain>
    </source>
</reference>
<comment type="caution">
    <text evidence="8">The sequence shown here is derived from an EMBL/GenBank/DDBJ whole genome shotgun (WGS) entry which is preliminary data.</text>
</comment>
<sequence length="489" mass="55698">MGHKQAYRRPDGLGRAIINSRNKTRRGQRELPDGTTSATKEDKQPGWVRLQSVTQERDLDEFLNTAELAGTDFTATKLNIKILHQDQTNQYLLTEEQQQAADERQQSNRRRLTVPRRPAWDSSTTRDELDRAEKASFLEWRRGLAELEEQHDLLLTPFERNLEVWRQLWRVVERSSVVVQICDAREPMFYRSQDLAVYVRELAFNEKKEKRNLLLINKADLLTVRQRRLWARHFKKEKIRFAFFSAAMASLEDAFEVMSLNREVDEELKRESDEDDVTAEDIHVLSVDELEDLFLKTAPPPENETDKIYIGLVGYPNVGKSSTINALLGAKKVSVSATPGKTKHFQTIHLSERVILCDCPGLVFPNFASTKAELVCNGVLPIDQMREYTGPAGLLAQRIPKAYIEKTYGIKIHTRPEIDGGTGIPTADELLGAYAIARGFIRSSKGGRPDESKAARVILKDYVKGKLLYCIPPPGIDPVEYNKETYGDL</sequence>
<feature type="region of interest" description="Disordered" evidence="6">
    <location>
        <begin position="98"/>
        <end position="126"/>
    </location>
</feature>
<evidence type="ECO:0000256" key="3">
    <source>
        <dbReference type="ARBA" id="ARBA00022741"/>
    </source>
</evidence>
<evidence type="ECO:0000256" key="1">
    <source>
        <dbReference type="ARBA" id="ARBA00004496"/>
    </source>
</evidence>
<gene>
    <name evidence="8" type="ORF">BZA70DRAFT_244554</name>
</gene>
<organism evidence="8 9">
    <name type="scientific">Myxozyma melibiosi</name>
    <dbReference type="NCBI Taxonomy" id="54550"/>
    <lineage>
        <taxon>Eukaryota</taxon>
        <taxon>Fungi</taxon>
        <taxon>Dikarya</taxon>
        <taxon>Ascomycota</taxon>
        <taxon>Saccharomycotina</taxon>
        <taxon>Lipomycetes</taxon>
        <taxon>Lipomycetales</taxon>
        <taxon>Lipomycetaceae</taxon>
        <taxon>Myxozyma</taxon>
    </lineage>
</organism>
<dbReference type="InterPro" id="IPR027417">
    <property type="entry name" value="P-loop_NTPase"/>
</dbReference>
<evidence type="ECO:0000313" key="8">
    <source>
        <dbReference type="EMBL" id="KAK7208033.1"/>
    </source>
</evidence>
<name>A0ABR1FFP3_9ASCO</name>
<feature type="domain" description="CP-type G" evidence="7">
    <location>
        <begin position="165"/>
        <end position="365"/>
    </location>
</feature>
<dbReference type="Gene3D" id="1.10.1580.10">
    <property type="match status" value="1"/>
</dbReference>
<dbReference type="PROSITE" id="PS51721">
    <property type="entry name" value="G_CP"/>
    <property type="match status" value="1"/>
</dbReference>
<evidence type="ECO:0000256" key="5">
    <source>
        <dbReference type="ARBA" id="ARBA00023134"/>
    </source>
</evidence>
<dbReference type="RefSeq" id="XP_064771066.1">
    <property type="nucleotide sequence ID" value="XM_064910609.1"/>
</dbReference>
<dbReference type="SUPFAM" id="SSF52540">
    <property type="entry name" value="P-loop containing nucleoside triphosphate hydrolases"/>
    <property type="match status" value="1"/>
</dbReference>